<dbReference type="STRING" id="909663.GCA_000512235_02159"/>
<dbReference type="Proteomes" id="UP000777265">
    <property type="component" value="Unassembled WGS sequence"/>
</dbReference>
<name>A0A351U2G3_9BACT</name>
<dbReference type="EMBL" id="JAAYEE010000052">
    <property type="protein sequence ID" value="NLW34447.1"/>
    <property type="molecule type" value="Genomic_DNA"/>
</dbReference>
<accession>A0A351U2G3</accession>
<proteinExistence type="predicted"/>
<sequence>MGVYSDIYEFAARAGAFEGYVYQKEKLEPGSLDRWVDHLITQYKVLPPDVRQEFQSLCDGTIGRAIRSLIPLVGETHELIGKLKTMTAGKLPSSPDDFSRER</sequence>
<comment type="caution">
    <text evidence="1">The sequence shown here is derived from an EMBL/GenBank/DDBJ whole genome shotgun (WGS) entry which is preliminary data.</text>
</comment>
<organism evidence="1 2">
    <name type="scientific">Syntrophorhabdus aromaticivorans</name>
    <dbReference type="NCBI Taxonomy" id="328301"/>
    <lineage>
        <taxon>Bacteria</taxon>
        <taxon>Pseudomonadati</taxon>
        <taxon>Thermodesulfobacteriota</taxon>
        <taxon>Syntrophorhabdia</taxon>
        <taxon>Syntrophorhabdales</taxon>
        <taxon>Syntrophorhabdaceae</taxon>
        <taxon>Syntrophorhabdus</taxon>
    </lineage>
</organism>
<reference evidence="1" key="1">
    <citation type="journal article" date="2020" name="Biotechnol. Biofuels">
        <title>New insights from the biogas microbiome by comprehensive genome-resolved metagenomics of nearly 1600 species originating from multiple anaerobic digesters.</title>
        <authorList>
            <person name="Campanaro S."/>
            <person name="Treu L."/>
            <person name="Rodriguez-R L.M."/>
            <person name="Kovalovszki A."/>
            <person name="Ziels R.M."/>
            <person name="Maus I."/>
            <person name="Zhu X."/>
            <person name="Kougias P.G."/>
            <person name="Basile A."/>
            <person name="Luo G."/>
            <person name="Schluter A."/>
            <person name="Konstantinidis K.T."/>
            <person name="Angelidaki I."/>
        </authorList>
    </citation>
    <scope>NUCLEOTIDE SEQUENCE</scope>
    <source>
        <strain evidence="1">AS06rmzACSIP_7</strain>
    </source>
</reference>
<gene>
    <name evidence="1" type="ORF">GXY80_03045</name>
</gene>
<evidence type="ECO:0000313" key="2">
    <source>
        <dbReference type="Proteomes" id="UP000777265"/>
    </source>
</evidence>
<dbReference type="AlphaFoldDB" id="A0A351U2G3"/>
<evidence type="ECO:0000313" key="1">
    <source>
        <dbReference type="EMBL" id="NLW34447.1"/>
    </source>
</evidence>
<protein>
    <submittedName>
        <fullName evidence="1">Uncharacterized protein</fullName>
    </submittedName>
</protein>
<reference evidence="1" key="2">
    <citation type="submission" date="2020-01" db="EMBL/GenBank/DDBJ databases">
        <authorList>
            <person name="Campanaro S."/>
        </authorList>
    </citation>
    <scope>NUCLEOTIDE SEQUENCE</scope>
    <source>
        <strain evidence="1">AS06rmzACSIP_7</strain>
    </source>
</reference>